<dbReference type="PANTHER" id="PTHR43340:SF1">
    <property type="entry name" value="HYPOXANTHINE PHOSPHORIBOSYLTRANSFERASE"/>
    <property type="match status" value="1"/>
</dbReference>
<dbReference type="PANTHER" id="PTHR43340">
    <property type="entry name" value="HYPOXANTHINE-GUANINE PHOSPHORIBOSYLTRANSFERASE"/>
    <property type="match status" value="1"/>
</dbReference>
<dbReference type="CDD" id="cd06223">
    <property type="entry name" value="PRTases_typeI"/>
    <property type="match status" value="1"/>
</dbReference>
<comment type="catalytic activity">
    <reaction evidence="2">
        <text>IMP + diphosphate = hypoxanthine + 5-phospho-alpha-D-ribose 1-diphosphate</text>
        <dbReference type="Rhea" id="RHEA:17973"/>
        <dbReference type="ChEBI" id="CHEBI:17368"/>
        <dbReference type="ChEBI" id="CHEBI:33019"/>
        <dbReference type="ChEBI" id="CHEBI:58017"/>
        <dbReference type="ChEBI" id="CHEBI:58053"/>
        <dbReference type="EC" id="2.4.2.8"/>
    </reaction>
    <physiologicalReaction direction="right-to-left" evidence="2">
        <dbReference type="Rhea" id="RHEA:17975"/>
    </physiologicalReaction>
</comment>
<evidence type="ECO:0000313" key="5">
    <source>
        <dbReference type="Proteomes" id="UP000235116"/>
    </source>
</evidence>
<dbReference type="GO" id="GO:0006178">
    <property type="term" value="P:guanine salvage"/>
    <property type="evidence" value="ECO:0007669"/>
    <property type="project" value="TreeGrafter"/>
</dbReference>
<evidence type="ECO:0000313" key="4">
    <source>
        <dbReference type="EMBL" id="AUM11454.1"/>
    </source>
</evidence>
<dbReference type="InterPro" id="IPR029057">
    <property type="entry name" value="PRTase-like"/>
</dbReference>
<dbReference type="Pfam" id="PF00156">
    <property type="entry name" value="Pribosyltran"/>
    <property type="match status" value="1"/>
</dbReference>
<dbReference type="GO" id="GO:0004422">
    <property type="term" value="F:hypoxanthine phosphoribosyltransferase activity"/>
    <property type="evidence" value="ECO:0007669"/>
    <property type="project" value="TreeGrafter"/>
</dbReference>
<dbReference type="NCBIfam" id="NF006605">
    <property type="entry name" value="PRK09162.1"/>
    <property type="match status" value="1"/>
</dbReference>
<dbReference type="Proteomes" id="UP000235116">
    <property type="component" value="Chromosome"/>
</dbReference>
<sequence length="185" mass="20956">MSVTVAEVDAIWREADCIWTEQQIDRAIEAVAQKIEVDLADKNPLVLVVMKGGLMFGARLMMSLRFPLEMDYIHATRYGMETSGSELLWKVLPQHSLEGRHVLVVDDILDEGQTLHKILESFKTQSVASLHCAVLVDKVHDRKYEPGFKADYTCLEVPDRFVFGYGMDYKGYLRNADGIYAVKGL</sequence>
<proteinExistence type="predicted"/>
<name>A0A2K9LL00_9GAMM</name>
<keyword evidence="4" id="KW-0808">Transferase</keyword>
<feature type="domain" description="Phosphoribosyltransferase" evidence="3">
    <location>
        <begin position="22"/>
        <end position="169"/>
    </location>
</feature>
<dbReference type="EMBL" id="CP022684">
    <property type="protein sequence ID" value="AUM11454.1"/>
    <property type="molecule type" value="Genomic_DNA"/>
</dbReference>
<evidence type="ECO:0000256" key="2">
    <source>
        <dbReference type="ARBA" id="ARBA00049402"/>
    </source>
</evidence>
<evidence type="ECO:0000256" key="1">
    <source>
        <dbReference type="ARBA" id="ARBA00048811"/>
    </source>
</evidence>
<dbReference type="RefSeq" id="WP_101892794.1">
    <property type="nucleotide sequence ID" value="NZ_CP022684.1"/>
</dbReference>
<dbReference type="InterPro" id="IPR000836">
    <property type="entry name" value="PRTase_dom"/>
</dbReference>
<dbReference type="KEGG" id="kak:Kalk_03000"/>
<dbReference type="GO" id="GO:0032264">
    <property type="term" value="P:IMP salvage"/>
    <property type="evidence" value="ECO:0007669"/>
    <property type="project" value="TreeGrafter"/>
</dbReference>
<keyword evidence="4" id="KW-0328">Glycosyltransferase</keyword>
<keyword evidence="5" id="KW-1185">Reference proteome</keyword>
<dbReference type="SUPFAM" id="SSF53271">
    <property type="entry name" value="PRTase-like"/>
    <property type="match status" value="1"/>
</dbReference>
<dbReference type="GO" id="GO:0032263">
    <property type="term" value="P:GMP salvage"/>
    <property type="evidence" value="ECO:0007669"/>
    <property type="project" value="TreeGrafter"/>
</dbReference>
<comment type="catalytic activity">
    <reaction evidence="1">
        <text>GMP + diphosphate = guanine + 5-phospho-alpha-D-ribose 1-diphosphate</text>
        <dbReference type="Rhea" id="RHEA:25424"/>
        <dbReference type="ChEBI" id="CHEBI:16235"/>
        <dbReference type="ChEBI" id="CHEBI:33019"/>
        <dbReference type="ChEBI" id="CHEBI:58017"/>
        <dbReference type="ChEBI" id="CHEBI:58115"/>
        <dbReference type="EC" id="2.4.2.8"/>
    </reaction>
    <physiologicalReaction direction="right-to-left" evidence="1">
        <dbReference type="Rhea" id="RHEA:25426"/>
    </physiologicalReaction>
</comment>
<protein>
    <submittedName>
        <fullName evidence="4">Hypoxanthine-guanine phosphoribosyltransferase</fullName>
    </submittedName>
</protein>
<organism evidence="4 5">
    <name type="scientific">Ketobacter alkanivorans</name>
    <dbReference type="NCBI Taxonomy" id="1917421"/>
    <lineage>
        <taxon>Bacteria</taxon>
        <taxon>Pseudomonadati</taxon>
        <taxon>Pseudomonadota</taxon>
        <taxon>Gammaproteobacteria</taxon>
        <taxon>Pseudomonadales</taxon>
        <taxon>Ketobacteraceae</taxon>
        <taxon>Ketobacter</taxon>
    </lineage>
</organism>
<dbReference type="InterPro" id="IPR050408">
    <property type="entry name" value="HGPRT"/>
</dbReference>
<reference evidence="5" key="1">
    <citation type="submission" date="2017-08" db="EMBL/GenBank/DDBJ databases">
        <title>Direct submision.</title>
        <authorList>
            <person name="Kim S.-J."/>
            <person name="Rhee S.-K."/>
        </authorList>
    </citation>
    <scope>NUCLEOTIDE SEQUENCE [LARGE SCALE GENOMIC DNA]</scope>
    <source>
        <strain evidence="5">GI5</strain>
    </source>
</reference>
<dbReference type="GO" id="GO:0000287">
    <property type="term" value="F:magnesium ion binding"/>
    <property type="evidence" value="ECO:0007669"/>
    <property type="project" value="TreeGrafter"/>
</dbReference>
<gene>
    <name evidence="4" type="ORF">Kalk_03000</name>
</gene>
<dbReference type="AlphaFoldDB" id="A0A2K9LL00"/>
<dbReference type="Gene3D" id="3.40.50.2020">
    <property type="match status" value="1"/>
</dbReference>
<dbReference type="GO" id="GO:0005829">
    <property type="term" value="C:cytosol"/>
    <property type="evidence" value="ECO:0007669"/>
    <property type="project" value="TreeGrafter"/>
</dbReference>
<accession>A0A2K9LL00</accession>
<dbReference type="GO" id="GO:0046100">
    <property type="term" value="P:hypoxanthine metabolic process"/>
    <property type="evidence" value="ECO:0007669"/>
    <property type="project" value="TreeGrafter"/>
</dbReference>
<dbReference type="OrthoDB" id="9802824at2"/>
<evidence type="ECO:0000259" key="3">
    <source>
        <dbReference type="Pfam" id="PF00156"/>
    </source>
</evidence>